<reference evidence="2" key="1">
    <citation type="submission" date="2020-11" db="EMBL/GenBank/DDBJ databases">
        <authorList>
            <person name="Tran Van P."/>
        </authorList>
    </citation>
    <scope>NUCLEOTIDE SEQUENCE</scope>
</reference>
<accession>A0A7R9CJR7</accession>
<organism evidence="2">
    <name type="scientific">Timema cristinae</name>
    <name type="common">Walking stick</name>
    <dbReference type="NCBI Taxonomy" id="61476"/>
    <lineage>
        <taxon>Eukaryota</taxon>
        <taxon>Metazoa</taxon>
        <taxon>Ecdysozoa</taxon>
        <taxon>Arthropoda</taxon>
        <taxon>Hexapoda</taxon>
        <taxon>Insecta</taxon>
        <taxon>Pterygota</taxon>
        <taxon>Neoptera</taxon>
        <taxon>Polyneoptera</taxon>
        <taxon>Phasmatodea</taxon>
        <taxon>Timematodea</taxon>
        <taxon>Timematoidea</taxon>
        <taxon>Timematidae</taxon>
        <taxon>Timema</taxon>
    </lineage>
</organism>
<evidence type="ECO:0000256" key="1">
    <source>
        <dbReference type="SAM" id="MobiDB-lite"/>
    </source>
</evidence>
<name>A0A7R9CJR7_TIMCR</name>
<protein>
    <submittedName>
        <fullName evidence="2">Uncharacterized protein</fullName>
    </submittedName>
</protein>
<feature type="region of interest" description="Disordered" evidence="1">
    <location>
        <begin position="232"/>
        <end position="256"/>
    </location>
</feature>
<feature type="compositionally biased region" description="Polar residues" evidence="1">
    <location>
        <begin position="246"/>
        <end position="256"/>
    </location>
</feature>
<gene>
    <name evidence="2" type="ORF">TCEB3V08_LOCUS3707</name>
</gene>
<dbReference type="EMBL" id="OC317398">
    <property type="protein sequence ID" value="CAD7396620.1"/>
    <property type="molecule type" value="Genomic_DNA"/>
</dbReference>
<proteinExistence type="predicted"/>
<dbReference type="AlphaFoldDB" id="A0A7R9CJR7"/>
<sequence>MKEEKEVTLLETYVAEKETSGTYKFYHIVLSIALRIHKTLEITPLPSLSGTMLQSSALEIPEIDNPDDGIDNKCTHICKEEKWGNCFGKTNLSTSNRDSNVELPVIGGLDYYESAALDHASTELGIDLWKPRFVARCTDHYTTDPVPNQKKDASGLHPTNPSISLVVISVTASYIIPCARDDPQLNACALKNARKALPHFINETGCRCFWKNWLNVWKFRLMELTDTARDPYKARSQDPDLDGCPLSTSATEDLKM</sequence>
<evidence type="ECO:0000313" key="2">
    <source>
        <dbReference type="EMBL" id="CAD7396620.1"/>
    </source>
</evidence>